<organism evidence="5">
    <name type="scientific">Propionibacterium freudenreichii</name>
    <dbReference type="NCBI Taxonomy" id="1744"/>
    <lineage>
        <taxon>Bacteria</taxon>
        <taxon>Bacillati</taxon>
        <taxon>Actinomycetota</taxon>
        <taxon>Actinomycetes</taxon>
        <taxon>Propionibacteriales</taxon>
        <taxon>Propionibacteriaceae</taxon>
        <taxon>Propionibacterium</taxon>
    </lineage>
</organism>
<evidence type="ECO:0000313" key="5">
    <source>
        <dbReference type="EMBL" id="SBN39932.1"/>
    </source>
</evidence>
<dbReference type="InterPro" id="IPR047951">
    <property type="entry name" value="Transpos_ISL3"/>
</dbReference>
<dbReference type="Pfam" id="PF14690">
    <property type="entry name" value="Zn_ribbon_ISL3"/>
    <property type="match status" value="1"/>
</dbReference>
<name>A0A2C7AW12_9ACTN</name>
<feature type="domain" description="Transposase IS204/IS1001/IS1096/IS1165 DDE" evidence="2">
    <location>
        <begin position="159"/>
        <end position="419"/>
    </location>
</feature>
<feature type="domain" description="Transposase IS204/IS1001/IS1096/IS1165 helix-turn-helix" evidence="3">
    <location>
        <begin position="94"/>
        <end position="143"/>
    </location>
</feature>
<proteinExistence type="predicted"/>
<feature type="region of interest" description="Disordered" evidence="1">
    <location>
        <begin position="266"/>
        <end position="291"/>
    </location>
</feature>
<dbReference type="AlphaFoldDB" id="A0A2C7AW12"/>
<dbReference type="Pfam" id="PF13542">
    <property type="entry name" value="HTH_Tnp_ISL3"/>
    <property type="match status" value="1"/>
</dbReference>
<evidence type="ECO:0000259" key="4">
    <source>
        <dbReference type="Pfam" id="PF14690"/>
    </source>
</evidence>
<evidence type="ECO:0000259" key="3">
    <source>
        <dbReference type="Pfam" id="PF13542"/>
    </source>
</evidence>
<dbReference type="NCBIfam" id="NF033550">
    <property type="entry name" value="transpos_ISL3"/>
    <property type="match status" value="1"/>
</dbReference>
<dbReference type="PANTHER" id="PTHR33498:SF1">
    <property type="entry name" value="TRANSPOSASE FOR INSERTION SEQUENCE ELEMENT IS1557"/>
    <property type="match status" value="1"/>
</dbReference>
<dbReference type="Pfam" id="PF01610">
    <property type="entry name" value="DDE_Tnp_ISL3"/>
    <property type="match status" value="1"/>
</dbReference>
<reference evidence="5" key="1">
    <citation type="submission" date="2016-05" db="EMBL/GenBank/DDBJ databases">
        <authorList>
            <person name="Lavstsen T."/>
            <person name="Jespersen J.S."/>
        </authorList>
    </citation>
    <scope>NUCLEOTIDE SEQUENCE</scope>
    <source>
        <strain evidence="5">PFRJS10</strain>
    </source>
</reference>
<feature type="domain" description="Transposase IS204/IS1001/IS1096/IS1165 zinc-finger" evidence="4">
    <location>
        <begin position="43"/>
        <end position="88"/>
    </location>
</feature>
<dbReference type="EMBL" id="LT576035">
    <property type="protein sequence ID" value="SBN39932.1"/>
    <property type="molecule type" value="Genomic_DNA"/>
</dbReference>
<dbReference type="RefSeq" id="WP_063493863.1">
    <property type="nucleotide sequence ID" value="NZ_JASFCO010000005.1"/>
</dbReference>
<accession>A0A2C7AW12</accession>
<feature type="compositionally biased region" description="Basic and acidic residues" evidence="1">
    <location>
        <begin position="266"/>
        <end position="284"/>
    </location>
</feature>
<evidence type="ECO:0000256" key="1">
    <source>
        <dbReference type="SAM" id="MobiDB-lite"/>
    </source>
</evidence>
<dbReference type="InterPro" id="IPR002560">
    <property type="entry name" value="Transposase_DDE"/>
</dbReference>
<dbReference type="InterPro" id="IPR032877">
    <property type="entry name" value="Transposase_HTH"/>
</dbReference>
<gene>
    <name evidence="5" type="ORF">PFR_JS10_2289</name>
</gene>
<dbReference type="PANTHER" id="PTHR33498">
    <property type="entry name" value="TRANSPOSASE FOR INSERTION SEQUENCE ELEMENT IS1557"/>
    <property type="match status" value="1"/>
</dbReference>
<protein>
    <submittedName>
        <fullName evidence="5">Uma4 protein</fullName>
    </submittedName>
</protein>
<dbReference type="InterPro" id="IPR029261">
    <property type="entry name" value="Transposase_Znf"/>
</dbReference>
<sequence length="436" mass="49150">MQETTLWRQLLGVEKTTVVEQVEYDADEGIVVASVRASGKLRPRCGRCGRRAARYDLGEGLRRWRALDLGPVPVWLEAEAPSVKCTEHGVIVAQVPWARHGAGHTKFFDQQVAWLATVTSKSAVRELMRIAWRTVGAIVARVWDDTAAETDLFAGLTRIGIDEISYKKGHKYLTVVVCHDTGRLVWAKPGRDKRTLRAFFDELEASGAGRCARITHVSADGADWIGDVVAEKCPDAVRCADPFHVVKWATDALDEVRRQAWNDARRAARSEPRRNVGRLRKDAPTRPASDTARRLKNSRYALWKNPEDLTERQTAKLAWIAQTDPRLHRAYLLKEGLRVVFKLPYEQAIDALDRWISWARRCRIPAFVKLQRSIVKHHDRILAAIEHGLSNGRIESVNTKIRLITRVAFGFRSPQALIALAMLTLGGHRPTLPGRP</sequence>
<evidence type="ECO:0000259" key="2">
    <source>
        <dbReference type="Pfam" id="PF01610"/>
    </source>
</evidence>